<dbReference type="RefSeq" id="WP_218319149.1">
    <property type="nucleotide sequence ID" value="NZ_JAEEGC010000018.1"/>
</dbReference>
<dbReference type="EMBL" id="JAEEGC010000018">
    <property type="protein sequence ID" value="MBV7272118.1"/>
    <property type="molecule type" value="Genomic_DNA"/>
</dbReference>
<keyword evidence="2" id="KW-1185">Reference proteome</keyword>
<reference evidence="1" key="1">
    <citation type="submission" date="2020-12" db="EMBL/GenBank/DDBJ databases">
        <title>Clostridium thailandense sp. nov., a novel acetogenic bacterium isolated from peat land soil in Thailand.</title>
        <authorList>
            <person name="Chaikitkaew S."/>
            <person name="Birkeland N.K."/>
        </authorList>
    </citation>
    <scope>NUCLEOTIDE SEQUENCE</scope>
    <source>
        <strain evidence="1">PL3</strain>
    </source>
</reference>
<organism evidence="1 2">
    <name type="scientific">Clostridium thailandense</name>
    <dbReference type="NCBI Taxonomy" id="2794346"/>
    <lineage>
        <taxon>Bacteria</taxon>
        <taxon>Bacillati</taxon>
        <taxon>Bacillota</taxon>
        <taxon>Clostridia</taxon>
        <taxon>Eubacteriales</taxon>
        <taxon>Clostridiaceae</taxon>
        <taxon>Clostridium</taxon>
    </lineage>
</organism>
<accession>A0A949X384</accession>
<gene>
    <name evidence="1" type="ORF">I6U48_04195</name>
</gene>
<dbReference type="AlphaFoldDB" id="A0A949X384"/>
<protein>
    <submittedName>
        <fullName evidence="1">Uncharacterized protein</fullName>
    </submittedName>
</protein>
<comment type="caution">
    <text evidence="1">The sequence shown here is derived from an EMBL/GenBank/DDBJ whole genome shotgun (WGS) entry which is preliminary data.</text>
</comment>
<evidence type="ECO:0000313" key="1">
    <source>
        <dbReference type="EMBL" id="MBV7272118.1"/>
    </source>
</evidence>
<sequence>MERSGKILSKEQNEMMSRLDKALQSFKGKQIIIDTNEDIMSNQIYKNFSYNFFENCEEEVLLDFQDEDNAEAPTICINIADIWHITIDENVYTRYVKKIEIELKNKFIINLKSYFL</sequence>
<name>A0A949X384_9CLOT</name>
<evidence type="ECO:0000313" key="2">
    <source>
        <dbReference type="Proteomes" id="UP000694308"/>
    </source>
</evidence>
<proteinExistence type="predicted"/>
<dbReference type="Proteomes" id="UP000694308">
    <property type="component" value="Unassembled WGS sequence"/>
</dbReference>